<proteinExistence type="predicted"/>
<gene>
    <name evidence="1" type="ORF">Dda_4951</name>
</gene>
<dbReference type="EMBL" id="JAQGDS010000005">
    <property type="protein sequence ID" value="KAJ6260722.1"/>
    <property type="molecule type" value="Genomic_DNA"/>
</dbReference>
<sequence length="339" mass="39356">MSASAPNLDDLLDEHPVIREYRDQWKAAMRAGRALMIPPDIGYDEEFGNQQIADFMVSGLKRHRNGRVACIAHFVMNHPELANKHNVTDEEVTRYTEPGQAAPTKICGSAWEDAHLLLLDDPGLMKIFTACYGVSSTFVQQIPNSNNLLALLNCRVDYYWQLPPVFHEKFEELIQRITAKEDYLDELNNCLEMRMAVLPLNRKTPKTWQEIIQKRTTLLSTSKSQGLFCLAPSSNFMARETEKDYDHSYFKRGEKALIQDYGVPDYVTHNAERAFYHYLRADGKHKKPIVVLIDNYRNPQDDVMQEKGFNSRTSTWREAVEDIWIKKLKARAEQEIWRR</sequence>
<reference evidence="1" key="1">
    <citation type="submission" date="2023-01" db="EMBL/GenBank/DDBJ databases">
        <title>The chitinases involved in constricting ring structure development in the nematode-trapping fungus Drechslerella dactyloides.</title>
        <authorList>
            <person name="Wang R."/>
            <person name="Zhang L."/>
            <person name="Tang P."/>
            <person name="Li S."/>
            <person name="Liang L."/>
        </authorList>
    </citation>
    <scope>NUCLEOTIDE SEQUENCE</scope>
    <source>
        <strain evidence="1">YMF1.00031</strain>
    </source>
</reference>
<comment type="caution">
    <text evidence="1">The sequence shown here is derived from an EMBL/GenBank/DDBJ whole genome shotgun (WGS) entry which is preliminary data.</text>
</comment>
<accession>A0AAD6NJQ4</accession>
<organism evidence="1 2">
    <name type="scientific">Drechslerella dactyloides</name>
    <name type="common">Nematode-trapping fungus</name>
    <name type="synonym">Arthrobotrys dactyloides</name>
    <dbReference type="NCBI Taxonomy" id="74499"/>
    <lineage>
        <taxon>Eukaryota</taxon>
        <taxon>Fungi</taxon>
        <taxon>Dikarya</taxon>
        <taxon>Ascomycota</taxon>
        <taxon>Pezizomycotina</taxon>
        <taxon>Orbiliomycetes</taxon>
        <taxon>Orbiliales</taxon>
        <taxon>Orbiliaceae</taxon>
        <taxon>Drechslerella</taxon>
    </lineage>
</organism>
<protein>
    <submittedName>
        <fullName evidence="1">Uncharacterized protein</fullName>
    </submittedName>
</protein>
<evidence type="ECO:0000313" key="1">
    <source>
        <dbReference type="EMBL" id="KAJ6260722.1"/>
    </source>
</evidence>
<evidence type="ECO:0000313" key="2">
    <source>
        <dbReference type="Proteomes" id="UP001221413"/>
    </source>
</evidence>
<dbReference type="AlphaFoldDB" id="A0AAD6NJQ4"/>
<name>A0AAD6NJQ4_DREDA</name>
<keyword evidence="2" id="KW-1185">Reference proteome</keyword>
<dbReference type="Proteomes" id="UP001221413">
    <property type="component" value="Unassembled WGS sequence"/>
</dbReference>